<dbReference type="Proteomes" id="UP000070093">
    <property type="component" value="Unassembled WGS sequence"/>
</dbReference>
<evidence type="ECO:0000313" key="2">
    <source>
        <dbReference type="EMBL" id="KXO18071.1"/>
    </source>
</evidence>
<accession>A0A137T036</accession>
<feature type="transmembrane region" description="Helical" evidence="1">
    <location>
        <begin position="7"/>
        <end position="31"/>
    </location>
</feature>
<evidence type="ECO:0000313" key="3">
    <source>
        <dbReference type="Proteomes" id="UP000070093"/>
    </source>
</evidence>
<reference evidence="2 3" key="1">
    <citation type="submission" date="2016-02" db="EMBL/GenBank/DDBJ databases">
        <authorList>
            <person name="Wen L."/>
            <person name="He K."/>
            <person name="Yang H."/>
        </authorList>
    </citation>
    <scope>NUCLEOTIDE SEQUENCE [LARGE SCALE GENOMIC DNA]</scope>
    <source>
        <strain evidence="2 3">GED7880</strain>
    </source>
</reference>
<keyword evidence="1" id="KW-0472">Membrane</keyword>
<feature type="transmembrane region" description="Helical" evidence="1">
    <location>
        <begin position="37"/>
        <end position="58"/>
    </location>
</feature>
<comment type="caution">
    <text evidence="2">The sequence shown here is derived from an EMBL/GenBank/DDBJ whole genome shotgun (WGS) entry which is preliminary data.</text>
</comment>
<dbReference type="STRING" id="28125.HMPREF3202_00410"/>
<organism evidence="2 3">
    <name type="scientific">Prevotella bivia</name>
    <dbReference type="NCBI Taxonomy" id="28125"/>
    <lineage>
        <taxon>Bacteria</taxon>
        <taxon>Pseudomonadati</taxon>
        <taxon>Bacteroidota</taxon>
        <taxon>Bacteroidia</taxon>
        <taxon>Bacteroidales</taxon>
        <taxon>Prevotellaceae</taxon>
        <taxon>Prevotella</taxon>
    </lineage>
</organism>
<keyword evidence="1" id="KW-1133">Transmembrane helix</keyword>
<sequence length="64" mass="7557">MKIDNILIDFFICFIATHFSDSVFEYCILLKWVMYNFFYFVSGASFAISSLLIEYDLVNAKIHK</sequence>
<gene>
    <name evidence="2" type="ORF">HMPREF3202_00410</name>
</gene>
<dbReference type="AlphaFoldDB" id="A0A137T036"/>
<dbReference type="EMBL" id="LTAG01000019">
    <property type="protein sequence ID" value="KXO18071.1"/>
    <property type="molecule type" value="Genomic_DNA"/>
</dbReference>
<name>A0A137T036_9BACT</name>
<keyword evidence="1" id="KW-0812">Transmembrane</keyword>
<evidence type="ECO:0000256" key="1">
    <source>
        <dbReference type="SAM" id="Phobius"/>
    </source>
</evidence>
<protein>
    <submittedName>
        <fullName evidence="2">Uncharacterized protein</fullName>
    </submittedName>
</protein>
<proteinExistence type="predicted"/>